<dbReference type="OrthoDB" id="5086884at2759"/>
<evidence type="ECO:0000256" key="11">
    <source>
        <dbReference type="ARBA" id="ARBA00023277"/>
    </source>
</evidence>
<evidence type="ECO:0000259" key="16">
    <source>
        <dbReference type="PROSITE" id="PS50850"/>
    </source>
</evidence>
<evidence type="ECO:0000256" key="3">
    <source>
        <dbReference type="ARBA" id="ARBA00013091"/>
    </source>
</evidence>
<dbReference type="InterPro" id="IPR011701">
    <property type="entry name" value="MFS"/>
</dbReference>
<evidence type="ECO:0000256" key="8">
    <source>
        <dbReference type="ARBA" id="ARBA00022801"/>
    </source>
</evidence>
<dbReference type="InterPro" id="IPR036259">
    <property type="entry name" value="MFS_trans_sf"/>
</dbReference>
<keyword evidence="8" id="KW-0378">Hydrolase</keyword>
<feature type="transmembrane region" description="Helical" evidence="15">
    <location>
        <begin position="65"/>
        <end position="83"/>
    </location>
</feature>
<evidence type="ECO:0000256" key="7">
    <source>
        <dbReference type="ARBA" id="ARBA00022729"/>
    </source>
</evidence>
<comment type="catalytic activity">
    <reaction evidence="13">
        <text>feruloyl-polysaccharide + H2O = ferulate + polysaccharide.</text>
        <dbReference type="EC" id="3.1.1.73"/>
    </reaction>
</comment>
<evidence type="ECO:0000256" key="1">
    <source>
        <dbReference type="ARBA" id="ARBA00004141"/>
    </source>
</evidence>
<evidence type="ECO:0000256" key="15">
    <source>
        <dbReference type="SAM" id="Phobius"/>
    </source>
</evidence>
<dbReference type="PRINTS" id="PR01035">
    <property type="entry name" value="TCRTETA"/>
</dbReference>
<feature type="region of interest" description="Disordered" evidence="14">
    <location>
        <begin position="207"/>
        <end position="242"/>
    </location>
</feature>
<dbReference type="GO" id="GO:0030600">
    <property type="term" value="F:feruloyl esterase activity"/>
    <property type="evidence" value="ECO:0007669"/>
    <property type="project" value="UniProtKB-EC"/>
</dbReference>
<feature type="transmembrane region" description="Helical" evidence="15">
    <location>
        <begin position="95"/>
        <end position="116"/>
    </location>
</feature>
<keyword evidence="12" id="KW-0624">Polysaccharide degradation</keyword>
<dbReference type="GO" id="GO:0022857">
    <property type="term" value="F:transmembrane transporter activity"/>
    <property type="evidence" value="ECO:0007669"/>
    <property type="project" value="InterPro"/>
</dbReference>
<dbReference type="PANTHER" id="PTHR38050:SF2">
    <property type="entry name" value="FERULOYL ESTERASE C-RELATED"/>
    <property type="match status" value="1"/>
</dbReference>
<evidence type="ECO:0000256" key="2">
    <source>
        <dbReference type="ARBA" id="ARBA00004613"/>
    </source>
</evidence>
<gene>
    <name evidence="17" type="ORF">AC578_2726</name>
</gene>
<dbReference type="InterPro" id="IPR020846">
    <property type="entry name" value="MFS_dom"/>
</dbReference>
<evidence type="ECO:0000256" key="10">
    <source>
        <dbReference type="ARBA" id="ARBA00023136"/>
    </source>
</evidence>
<dbReference type="GO" id="GO:0005576">
    <property type="term" value="C:extracellular region"/>
    <property type="evidence" value="ECO:0007669"/>
    <property type="project" value="UniProtKB-SubCell"/>
</dbReference>
<dbReference type="Proteomes" id="UP000070133">
    <property type="component" value="Unassembled WGS sequence"/>
</dbReference>
<protein>
    <recommendedName>
        <fullName evidence="3">feruloyl esterase</fullName>
        <ecNumber evidence="3">3.1.1.73</ecNumber>
    </recommendedName>
</protein>
<keyword evidence="11" id="KW-0119">Carbohydrate metabolism</keyword>
<dbReference type="Gene3D" id="1.20.1250.20">
    <property type="entry name" value="MFS general substrate transporter like domains"/>
    <property type="match status" value="1"/>
</dbReference>
<keyword evidence="18" id="KW-1185">Reference proteome</keyword>
<evidence type="ECO:0000256" key="6">
    <source>
        <dbReference type="ARBA" id="ARBA00022692"/>
    </source>
</evidence>
<dbReference type="Gene3D" id="3.40.50.1820">
    <property type="entry name" value="alpha/beta hydrolase"/>
    <property type="match status" value="1"/>
</dbReference>
<evidence type="ECO:0000256" key="14">
    <source>
        <dbReference type="SAM" id="MobiDB-lite"/>
    </source>
</evidence>
<evidence type="ECO:0000313" key="18">
    <source>
        <dbReference type="Proteomes" id="UP000070133"/>
    </source>
</evidence>
<dbReference type="PROSITE" id="PS50850">
    <property type="entry name" value="MFS"/>
    <property type="match status" value="1"/>
</dbReference>
<organism evidence="17 18">
    <name type="scientific">Pseudocercospora eumusae</name>
    <dbReference type="NCBI Taxonomy" id="321146"/>
    <lineage>
        <taxon>Eukaryota</taxon>
        <taxon>Fungi</taxon>
        <taxon>Dikarya</taxon>
        <taxon>Ascomycota</taxon>
        <taxon>Pezizomycotina</taxon>
        <taxon>Dothideomycetes</taxon>
        <taxon>Dothideomycetidae</taxon>
        <taxon>Mycosphaerellales</taxon>
        <taxon>Mycosphaerellaceae</taxon>
        <taxon>Pseudocercospora</taxon>
    </lineage>
</organism>
<feature type="domain" description="Major facilitator superfamily (MFS) profile" evidence="16">
    <location>
        <begin position="21"/>
        <end position="487"/>
    </location>
</feature>
<dbReference type="InterPro" id="IPR043595">
    <property type="entry name" value="FaeB/C/D"/>
</dbReference>
<feature type="transmembrane region" description="Helical" evidence="15">
    <location>
        <begin position="180"/>
        <end position="200"/>
    </location>
</feature>
<dbReference type="AlphaFoldDB" id="A0A139HH05"/>
<name>A0A139HH05_9PEZI</name>
<reference evidence="17 18" key="1">
    <citation type="submission" date="2015-07" db="EMBL/GenBank/DDBJ databases">
        <title>Comparative genomics of the Sigatoka disease complex on banana suggests a link between parallel evolutionary changes in Pseudocercospora fijiensis and Pseudocercospora eumusae and increased virulence on the banana host.</title>
        <authorList>
            <person name="Chang T.-C."/>
            <person name="Salvucci A."/>
            <person name="Crous P.W."/>
            <person name="Stergiopoulos I."/>
        </authorList>
    </citation>
    <scope>NUCLEOTIDE SEQUENCE [LARGE SCALE GENOMIC DNA]</scope>
    <source>
        <strain evidence="17 18">CBS 114824</strain>
    </source>
</reference>
<dbReference type="InterPro" id="IPR029058">
    <property type="entry name" value="AB_hydrolase_fold"/>
</dbReference>
<evidence type="ECO:0000313" key="17">
    <source>
        <dbReference type="EMBL" id="KXT01696.1"/>
    </source>
</evidence>
<comment type="subcellular location">
    <subcellularLocation>
        <location evidence="1">Membrane</location>
        <topology evidence="1">Multi-pass membrane protein</topology>
    </subcellularLocation>
    <subcellularLocation>
        <location evidence="2">Secreted</location>
    </subcellularLocation>
</comment>
<keyword evidence="5" id="KW-0858">Xylan degradation</keyword>
<feature type="compositionally biased region" description="Polar residues" evidence="14">
    <location>
        <begin position="212"/>
        <end position="234"/>
    </location>
</feature>
<dbReference type="CDD" id="cd17325">
    <property type="entry name" value="MFS_MdtG_SLC18_like"/>
    <property type="match status" value="1"/>
</dbReference>
<evidence type="ECO:0000256" key="5">
    <source>
        <dbReference type="ARBA" id="ARBA00022651"/>
    </source>
</evidence>
<feature type="transmembrane region" description="Helical" evidence="15">
    <location>
        <begin position="151"/>
        <end position="174"/>
    </location>
</feature>
<feature type="transmembrane region" description="Helical" evidence="15">
    <location>
        <begin position="359"/>
        <end position="378"/>
    </location>
</feature>
<evidence type="ECO:0000256" key="12">
    <source>
        <dbReference type="ARBA" id="ARBA00023326"/>
    </source>
</evidence>
<evidence type="ECO:0000256" key="4">
    <source>
        <dbReference type="ARBA" id="ARBA00022525"/>
    </source>
</evidence>
<keyword evidence="9 15" id="KW-1133">Transmembrane helix</keyword>
<feature type="transmembrane region" description="Helical" evidence="15">
    <location>
        <begin position="122"/>
        <end position="139"/>
    </location>
</feature>
<dbReference type="SUPFAM" id="SSF53474">
    <property type="entry name" value="alpha/beta-Hydrolases"/>
    <property type="match status" value="1"/>
</dbReference>
<dbReference type="SUPFAM" id="SSF103473">
    <property type="entry name" value="MFS general substrate transporter"/>
    <property type="match status" value="1"/>
</dbReference>
<evidence type="ECO:0000256" key="13">
    <source>
        <dbReference type="ARBA" id="ARBA00034075"/>
    </source>
</evidence>
<dbReference type="PANTHER" id="PTHR38050">
    <property type="match status" value="1"/>
</dbReference>
<accession>A0A139HH05</accession>
<dbReference type="GO" id="GO:0045493">
    <property type="term" value="P:xylan catabolic process"/>
    <property type="evidence" value="ECO:0007669"/>
    <property type="project" value="UniProtKB-KW"/>
</dbReference>
<dbReference type="Pfam" id="PF07690">
    <property type="entry name" value="MFS_1"/>
    <property type="match status" value="1"/>
</dbReference>
<keyword evidence="6 15" id="KW-0812">Transmembrane</keyword>
<dbReference type="EC" id="3.1.1.73" evidence="3"/>
<keyword evidence="4" id="KW-0964">Secreted</keyword>
<proteinExistence type="predicted"/>
<feature type="transmembrane region" description="Helical" evidence="15">
    <location>
        <begin position="321"/>
        <end position="339"/>
    </location>
</feature>
<sequence length="783" mass="83665">MASTETKTVSSQSWRYSKTLLIFTATLGLFTENFLYGFVVPILPYMIEKRLSLDPSYTQRFTTELLFVLGLISMVSAPIIGHLADQTTSRKIPLLLSLIGCTVGTLLVATTPSVWAMYLGRILQGIAGTGAWIVGFGMLTDAAGKQHQGKALGIAGSFITAGIITGPAVAGALLEWIGYWPAWTVPLTLLAIDFIARLAMADQPAASKTAKGHSTPNSASQEPSENDTLLPDSTNDNDESKRDASQGFYSIMFRQGKTYAAILNVIAFSTILSGFDATLPVHLRDAFGWGPAPIGSIFLGLQIPAMCLAPFVGWLRDRIGLKWPTTIGWALTAPLLWFAGVPGDADFLGIGSGARGQGAFVACIIGIGIVWSFVRGAGTFQLTGKLFLPVLHDLRETNPKIFGPGGGSSRMFSLTEVSFSTGLMLGPLICGSLADTIGFYYTSCFMAATSALSVQEPLDTINKMYFRSIATSLIGLVGVTTAFTPSPGCGKALGSGIKKGGTGLSNSLTLTSGGRSRSYLLHIPANYNINEARGLIFSFHGRGGNPTNQEALSSFSDPYFNKDNLAVYPQGVSAQWQGDPAADTSINDVQFTLDMIAAISNQYCINTDAIYSTGKSNGGGFSLNVLACDNTASKKIAAFASNSGAYYQTLQSTGCLPDTVAIQCNPGRQVPILEIHGSADPIIPFYGGERRGRCLPSVDHFIMNWAYINGLETTNITTQPYDAGVHKHEFGNSVGKRGLVTNYWVYNLGHSWASTKPNSDSSTPTSFNATTEMMNWFNRYTLA</sequence>
<keyword evidence="7" id="KW-0732">Signal</keyword>
<comment type="caution">
    <text evidence="17">The sequence shown here is derived from an EMBL/GenBank/DDBJ whole genome shotgun (WGS) entry which is preliminary data.</text>
</comment>
<keyword evidence="10 15" id="KW-0472">Membrane</keyword>
<evidence type="ECO:0000256" key="9">
    <source>
        <dbReference type="ARBA" id="ARBA00022989"/>
    </source>
</evidence>
<dbReference type="InterPro" id="IPR001958">
    <property type="entry name" value="Tet-R_TetA/multi-R_MdtG-like"/>
</dbReference>
<feature type="transmembrane region" description="Helical" evidence="15">
    <location>
        <begin position="20"/>
        <end position="45"/>
    </location>
</feature>
<dbReference type="STRING" id="321146.A0A139HH05"/>
<feature type="transmembrane region" description="Helical" evidence="15">
    <location>
        <begin position="295"/>
        <end position="314"/>
    </location>
</feature>
<dbReference type="GO" id="GO:0016020">
    <property type="term" value="C:membrane"/>
    <property type="evidence" value="ECO:0007669"/>
    <property type="project" value="UniProtKB-SubCell"/>
</dbReference>
<dbReference type="EMBL" id="LFZN01000051">
    <property type="protein sequence ID" value="KXT01696.1"/>
    <property type="molecule type" value="Genomic_DNA"/>
</dbReference>
<feature type="transmembrane region" description="Helical" evidence="15">
    <location>
        <begin position="258"/>
        <end position="275"/>
    </location>
</feature>